<dbReference type="InterPro" id="IPR045768">
    <property type="entry name" value="SpoIIE_N"/>
</dbReference>
<protein>
    <recommendedName>
        <fullName evidence="2">PPM-type phosphatase domain-containing protein</fullName>
    </recommendedName>
</protein>
<keyword evidence="1" id="KW-0812">Transmembrane</keyword>
<dbReference type="InterPro" id="IPR036457">
    <property type="entry name" value="PPM-type-like_dom_sf"/>
</dbReference>
<feature type="transmembrane region" description="Helical" evidence="1">
    <location>
        <begin position="50"/>
        <end position="69"/>
    </location>
</feature>
<dbReference type="AlphaFoldDB" id="A0A644XS32"/>
<gene>
    <name evidence="3" type="ORF">SDC9_65120</name>
</gene>
<dbReference type="PANTHER" id="PTHR35801:SF1">
    <property type="entry name" value="PHOSPHOSERINE PHOSPHATASE RSBX"/>
    <property type="match status" value="1"/>
</dbReference>
<comment type="caution">
    <text evidence="3">The sequence shown here is derived from an EMBL/GenBank/DDBJ whole genome shotgun (WGS) entry which is preliminary data.</text>
</comment>
<evidence type="ECO:0000259" key="2">
    <source>
        <dbReference type="SMART" id="SM00331"/>
    </source>
</evidence>
<evidence type="ECO:0000313" key="3">
    <source>
        <dbReference type="EMBL" id="MPM18707.1"/>
    </source>
</evidence>
<sequence length="677" mass="71232">MHGQITLDNARTVRFLNGGVRFFLAAALTAAQITGGSAPFALGFTAACGAGIDGMCALAGAAVGALVFLEFSAGLAHIAVAILVYTAAAAFRGMKLTDRPLFTPLVASGMTLAVEGIYVAQSLSPLARLTPCLLTTVLVGVSARCCAPLLRGGEEAKKPESLEFLAVTLLLAFSDVAPGGISLGRTVIACLVLFTAWQKGASAGAVTGVWAGLLADLCAGGNAPVFTAAYGFAGMAAGLRTGRSRISAGALWLLAALTALAPVTQAQGISAIGEAALAIPLFLLVPPKLLGGKRVKQAVHQEPGALPTLRERLERAASAFRDLYDSMGRGPVQSAEENPAIVFDRAAERVCRGCALCDLCWKKEYGATYNALNDATPYLLERGRTLAKDFPNHFSSRCIHLPEFLGAINVELSAYLLRKQYRRRMEETRQDAKGQYARLSDLLAATAANLEAVPTAVGVRCRYQLGAAIKPKQGEVSCGDTLASFETDDGLLCLLLSDGMGSGESARRESALTCRLLRQFLEAGVEAEAALNTMNAAMALRGQETGSFSTIDLLTLHLESGEAAIYKYGAAPTYIKRFGRVRRITGAALPAGLKLSPAGPDVTRLRLEPESFAVLISDGAADSNHDEWLQNLLAGWSGTDPQQLANLILREAEKQNGLADDCGVQVLYLPSEGLKEV</sequence>
<feature type="transmembrane region" description="Helical" evidence="1">
    <location>
        <begin position="20"/>
        <end position="43"/>
    </location>
</feature>
<dbReference type="InterPro" id="IPR039248">
    <property type="entry name" value="Ptase_RsbX"/>
</dbReference>
<reference evidence="3" key="1">
    <citation type="submission" date="2019-08" db="EMBL/GenBank/DDBJ databases">
        <authorList>
            <person name="Kucharzyk K."/>
            <person name="Murdoch R.W."/>
            <person name="Higgins S."/>
            <person name="Loffler F."/>
        </authorList>
    </citation>
    <scope>NUCLEOTIDE SEQUENCE</scope>
</reference>
<proteinExistence type="predicted"/>
<keyword evidence="1" id="KW-1133">Transmembrane helix</keyword>
<keyword evidence="1" id="KW-0472">Membrane</keyword>
<feature type="domain" description="PPM-type phosphatase" evidence="2">
    <location>
        <begin position="462"/>
        <end position="669"/>
    </location>
</feature>
<dbReference type="InterPro" id="IPR001932">
    <property type="entry name" value="PPM-type_phosphatase-like_dom"/>
</dbReference>
<dbReference type="Pfam" id="PF07228">
    <property type="entry name" value="SpoIIE"/>
    <property type="match status" value="1"/>
</dbReference>
<dbReference type="PANTHER" id="PTHR35801">
    <property type="entry name" value="PHOSPHOSERINE PHOSPHATASE RSBX"/>
    <property type="match status" value="1"/>
</dbReference>
<dbReference type="EMBL" id="VSSQ01003034">
    <property type="protein sequence ID" value="MPM18707.1"/>
    <property type="molecule type" value="Genomic_DNA"/>
</dbReference>
<dbReference type="Pfam" id="PF19732">
    <property type="entry name" value="SpoIIE_N"/>
    <property type="match status" value="1"/>
</dbReference>
<feature type="transmembrane region" description="Helical" evidence="1">
    <location>
        <begin position="75"/>
        <end position="94"/>
    </location>
</feature>
<organism evidence="3">
    <name type="scientific">bioreactor metagenome</name>
    <dbReference type="NCBI Taxonomy" id="1076179"/>
    <lineage>
        <taxon>unclassified sequences</taxon>
        <taxon>metagenomes</taxon>
        <taxon>ecological metagenomes</taxon>
    </lineage>
</organism>
<evidence type="ECO:0000256" key="1">
    <source>
        <dbReference type="SAM" id="Phobius"/>
    </source>
</evidence>
<dbReference type="SMART" id="SM00331">
    <property type="entry name" value="PP2C_SIG"/>
    <property type="match status" value="1"/>
</dbReference>
<accession>A0A644XS32</accession>
<name>A0A644XS32_9ZZZZ</name>
<dbReference type="Gene3D" id="3.60.40.10">
    <property type="entry name" value="PPM-type phosphatase domain"/>
    <property type="match status" value="1"/>
</dbReference>
<dbReference type="SUPFAM" id="SSF81606">
    <property type="entry name" value="PP2C-like"/>
    <property type="match status" value="1"/>
</dbReference>